<dbReference type="Proteomes" id="UP000290288">
    <property type="component" value="Unassembled WGS sequence"/>
</dbReference>
<keyword evidence="1" id="KW-0560">Oxidoreductase</keyword>
<dbReference type="CDD" id="cd05288">
    <property type="entry name" value="PGDH"/>
    <property type="match status" value="1"/>
</dbReference>
<reference evidence="3 4" key="1">
    <citation type="submission" date="2019-01" db="EMBL/GenBank/DDBJ databases">
        <title>Draft genome sequence of Psathyrella aberdarensis IHI B618.</title>
        <authorList>
            <person name="Buettner E."/>
            <person name="Kellner H."/>
        </authorList>
    </citation>
    <scope>NUCLEOTIDE SEQUENCE [LARGE SCALE GENOMIC DNA]</scope>
    <source>
        <strain evidence="3 4">IHI B618</strain>
    </source>
</reference>
<dbReference type="GO" id="GO:0016628">
    <property type="term" value="F:oxidoreductase activity, acting on the CH-CH group of donors, NAD or NADP as acceptor"/>
    <property type="evidence" value="ECO:0007669"/>
    <property type="project" value="InterPro"/>
</dbReference>
<evidence type="ECO:0000313" key="4">
    <source>
        <dbReference type="Proteomes" id="UP000290288"/>
    </source>
</evidence>
<dbReference type="EMBL" id="SDEE01000095">
    <property type="protein sequence ID" value="RXW21788.1"/>
    <property type="molecule type" value="Genomic_DNA"/>
</dbReference>
<dbReference type="OrthoDB" id="809632at2759"/>
<dbReference type="Pfam" id="PF16884">
    <property type="entry name" value="ADH_N_2"/>
    <property type="match status" value="1"/>
</dbReference>
<dbReference type="InterPro" id="IPR011032">
    <property type="entry name" value="GroES-like_sf"/>
</dbReference>
<dbReference type="InterPro" id="IPR013149">
    <property type="entry name" value="ADH-like_C"/>
</dbReference>
<keyword evidence="4" id="KW-1185">Reference proteome</keyword>
<dbReference type="Pfam" id="PF00107">
    <property type="entry name" value="ADH_zinc_N"/>
    <property type="match status" value="1"/>
</dbReference>
<evidence type="ECO:0000259" key="2">
    <source>
        <dbReference type="SMART" id="SM00829"/>
    </source>
</evidence>
<dbReference type="InterPro" id="IPR036291">
    <property type="entry name" value="NAD(P)-bd_dom_sf"/>
</dbReference>
<dbReference type="PANTHER" id="PTHR43205:SF7">
    <property type="entry name" value="PROSTAGLANDIN REDUCTASE 1"/>
    <property type="match status" value="1"/>
</dbReference>
<dbReference type="SMART" id="SM00829">
    <property type="entry name" value="PKS_ER"/>
    <property type="match status" value="1"/>
</dbReference>
<gene>
    <name evidence="3" type="ORF">EST38_g4055</name>
</gene>
<dbReference type="InterPro" id="IPR041694">
    <property type="entry name" value="ADH_N_2"/>
</dbReference>
<dbReference type="AlphaFoldDB" id="A0A4V1Q4E3"/>
<dbReference type="PANTHER" id="PTHR43205">
    <property type="entry name" value="PROSTAGLANDIN REDUCTASE"/>
    <property type="match status" value="1"/>
</dbReference>
<proteinExistence type="predicted"/>
<protein>
    <recommendedName>
        <fullName evidence="2">Enoyl reductase (ER) domain-containing protein</fullName>
    </recommendedName>
</protein>
<dbReference type="Gene3D" id="3.90.180.10">
    <property type="entry name" value="Medium-chain alcohol dehydrogenases, catalytic domain"/>
    <property type="match status" value="1"/>
</dbReference>
<sequence length="344" mass="37279">MTSVVNGRVLFNSIPKASIEPGKTLIVDKSETIDPEKAALNGGILLKIVILSVDPYMRTLMNAPDPKKGLLHTYTPGQPIAGLGIAEVVRTETDEVKVGDHVHGFMPFQNYLILPGLAAGVTPFKVLENKFNLPWTYFVGVLGLTGQTAYMAWKEFSKAKEGETVFVTSGAGAVGSIVIQIAKKQGLKVIASAGSEEKLKYMKSLGADVVFNYKTTQTAEVLGREGPIDIYWDNVGGETLDAALLAANFKARFIECGLMASFGGKPAPIQNFEHAIAKNITIYGFTLTPIYPKYEKEFYDTWPELVANGEIKHKEHLFHGLEGVEQGVVAFQDGSNVGKAVIVL</sequence>
<dbReference type="Gene3D" id="3.40.50.720">
    <property type="entry name" value="NAD(P)-binding Rossmann-like Domain"/>
    <property type="match status" value="1"/>
</dbReference>
<dbReference type="InterPro" id="IPR045010">
    <property type="entry name" value="MDR_fam"/>
</dbReference>
<organism evidence="3 4">
    <name type="scientific">Candolleomyces aberdarensis</name>
    <dbReference type="NCBI Taxonomy" id="2316362"/>
    <lineage>
        <taxon>Eukaryota</taxon>
        <taxon>Fungi</taxon>
        <taxon>Dikarya</taxon>
        <taxon>Basidiomycota</taxon>
        <taxon>Agaricomycotina</taxon>
        <taxon>Agaricomycetes</taxon>
        <taxon>Agaricomycetidae</taxon>
        <taxon>Agaricales</taxon>
        <taxon>Agaricineae</taxon>
        <taxon>Psathyrellaceae</taxon>
        <taxon>Candolleomyces</taxon>
    </lineage>
</organism>
<evidence type="ECO:0000313" key="3">
    <source>
        <dbReference type="EMBL" id="RXW21788.1"/>
    </source>
</evidence>
<feature type="domain" description="Enoyl reductase (ER)" evidence="2">
    <location>
        <begin position="43"/>
        <end position="342"/>
    </location>
</feature>
<dbReference type="STRING" id="2316362.A0A4V1Q4E3"/>
<dbReference type="SUPFAM" id="SSF50129">
    <property type="entry name" value="GroES-like"/>
    <property type="match status" value="1"/>
</dbReference>
<comment type="caution">
    <text evidence="3">The sequence shown here is derived from an EMBL/GenBank/DDBJ whole genome shotgun (WGS) entry which is preliminary data.</text>
</comment>
<evidence type="ECO:0000256" key="1">
    <source>
        <dbReference type="ARBA" id="ARBA00023002"/>
    </source>
</evidence>
<dbReference type="InterPro" id="IPR020843">
    <property type="entry name" value="ER"/>
</dbReference>
<dbReference type="SUPFAM" id="SSF51735">
    <property type="entry name" value="NAD(P)-binding Rossmann-fold domains"/>
    <property type="match status" value="1"/>
</dbReference>
<accession>A0A4V1Q4E3</accession>
<name>A0A4V1Q4E3_9AGAR</name>